<evidence type="ECO:0000256" key="8">
    <source>
        <dbReference type="SAM" id="Phobius"/>
    </source>
</evidence>
<feature type="transmembrane region" description="Helical" evidence="8">
    <location>
        <begin position="233"/>
        <end position="253"/>
    </location>
</feature>
<evidence type="ECO:0000256" key="1">
    <source>
        <dbReference type="ARBA" id="ARBA00004651"/>
    </source>
</evidence>
<dbReference type="PROSITE" id="PS00216">
    <property type="entry name" value="SUGAR_TRANSPORT_1"/>
    <property type="match status" value="1"/>
</dbReference>
<keyword evidence="6 8" id="KW-1133">Transmembrane helix</keyword>
<comment type="similarity">
    <text evidence="2">Belongs to the major facilitator superfamily. Bcr/CmlA family.</text>
</comment>
<organism evidence="10 11">
    <name type="scientific">Gulosibacter macacae</name>
    <dbReference type="NCBI Taxonomy" id="2488791"/>
    <lineage>
        <taxon>Bacteria</taxon>
        <taxon>Bacillati</taxon>
        <taxon>Actinomycetota</taxon>
        <taxon>Actinomycetes</taxon>
        <taxon>Micrococcales</taxon>
        <taxon>Microbacteriaceae</taxon>
        <taxon>Gulosibacter</taxon>
    </lineage>
</organism>
<dbReference type="GO" id="GO:0005886">
    <property type="term" value="C:plasma membrane"/>
    <property type="evidence" value="ECO:0007669"/>
    <property type="project" value="UniProtKB-SubCell"/>
</dbReference>
<keyword evidence="5 8" id="KW-0812">Transmembrane</keyword>
<comment type="caution">
    <text evidence="10">The sequence shown here is derived from an EMBL/GenBank/DDBJ whole genome shotgun (WGS) entry which is preliminary data.</text>
</comment>
<dbReference type="Pfam" id="PF07690">
    <property type="entry name" value="MFS_1"/>
    <property type="match status" value="1"/>
</dbReference>
<evidence type="ECO:0000256" key="3">
    <source>
        <dbReference type="ARBA" id="ARBA00022448"/>
    </source>
</evidence>
<dbReference type="EMBL" id="RQVS01000007">
    <property type="protein sequence ID" value="RRJ86871.1"/>
    <property type="molecule type" value="Genomic_DNA"/>
</dbReference>
<evidence type="ECO:0000256" key="6">
    <source>
        <dbReference type="ARBA" id="ARBA00022989"/>
    </source>
</evidence>
<dbReference type="InterPro" id="IPR011701">
    <property type="entry name" value="MFS"/>
</dbReference>
<feature type="transmembrane region" description="Helical" evidence="8">
    <location>
        <begin position="115"/>
        <end position="140"/>
    </location>
</feature>
<feature type="transmembrane region" description="Helical" evidence="8">
    <location>
        <begin position="195"/>
        <end position="213"/>
    </location>
</feature>
<keyword evidence="11" id="KW-1185">Reference proteome</keyword>
<keyword evidence="4" id="KW-1003">Cell membrane</keyword>
<comment type="subcellular location">
    <subcellularLocation>
        <location evidence="1">Cell membrane</location>
        <topology evidence="1">Multi-pass membrane protein</topology>
    </subcellularLocation>
</comment>
<dbReference type="Proteomes" id="UP000274391">
    <property type="component" value="Unassembled WGS sequence"/>
</dbReference>
<feature type="transmembrane region" description="Helical" evidence="8">
    <location>
        <begin position="265"/>
        <end position="288"/>
    </location>
</feature>
<keyword evidence="7 8" id="KW-0472">Membrane</keyword>
<evidence type="ECO:0000256" key="5">
    <source>
        <dbReference type="ARBA" id="ARBA00022692"/>
    </source>
</evidence>
<evidence type="ECO:0000256" key="2">
    <source>
        <dbReference type="ARBA" id="ARBA00006236"/>
    </source>
</evidence>
<dbReference type="InterPro" id="IPR036259">
    <property type="entry name" value="MFS_trans_sf"/>
</dbReference>
<dbReference type="AlphaFoldDB" id="A0A3P3VVQ1"/>
<protein>
    <submittedName>
        <fullName evidence="10">Bcr/CflA family efflux MFS transporter</fullName>
    </submittedName>
</protein>
<feature type="domain" description="Major facilitator superfamily (MFS) profile" evidence="9">
    <location>
        <begin position="1"/>
        <end position="380"/>
    </location>
</feature>
<dbReference type="Gene3D" id="1.20.1720.10">
    <property type="entry name" value="Multidrug resistance protein D"/>
    <property type="match status" value="1"/>
</dbReference>
<dbReference type="GO" id="GO:0042910">
    <property type="term" value="F:xenobiotic transmembrane transporter activity"/>
    <property type="evidence" value="ECO:0007669"/>
    <property type="project" value="InterPro"/>
</dbReference>
<dbReference type="InterPro" id="IPR004812">
    <property type="entry name" value="Efflux_drug-R_Bcr/CmlA"/>
</dbReference>
<dbReference type="PANTHER" id="PTHR23502">
    <property type="entry name" value="MAJOR FACILITATOR SUPERFAMILY"/>
    <property type="match status" value="1"/>
</dbReference>
<accession>A0A3P3VVQ1</accession>
<feature type="transmembrane region" description="Helical" evidence="8">
    <location>
        <begin position="146"/>
        <end position="165"/>
    </location>
</feature>
<dbReference type="NCBIfam" id="TIGR00710">
    <property type="entry name" value="efflux_Bcr_CflA"/>
    <property type="match status" value="1"/>
</dbReference>
<feature type="transmembrane region" description="Helical" evidence="8">
    <location>
        <begin position="294"/>
        <end position="318"/>
    </location>
</feature>
<dbReference type="OrthoDB" id="9814303at2"/>
<sequence>MPPLGTAAYLPALPQAEAEVGTYIGSIQLTLTAFIIGMALGQLALGPLSDRLGRRPLLLAGIIAFVAASAGLAFAPTLEVMIALRVVQGFAAASGMVLGRAIVSDVASGEQAAKTMSIIMAAGVVVPALAPLLGAGVLAFAQWRTIFLVLAGLGALVGVWVLLRVPETLPREARGAGRPARPAGNGAVQSSLPRFILFVLIVALSFLSMYAYVSAAPLVFQQVHGFSPTGYAVAGAVLSFVMGGVGFLGTRILGRSTRFGVITPMRAVTLGAGMLFVGAALVALAVMLGAAAGWLIAALAVAVAPIPILQGSASALAMDVSPFKAGASSAIIGATMSAFGAAAPPIVGMLGADARPMAAVMGGAAVLALVAALVAGRRASAPVDAAAR</sequence>
<dbReference type="GO" id="GO:1990961">
    <property type="term" value="P:xenobiotic detoxification by transmembrane export across the plasma membrane"/>
    <property type="evidence" value="ECO:0007669"/>
    <property type="project" value="InterPro"/>
</dbReference>
<dbReference type="InterPro" id="IPR005829">
    <property type="entry name" value="Sugar_transporter_CS"/>
</dbReference>
<evidence type="ECO:0000256" key="4">
    <source>
        <dbReference type="ARBA" id="ARBA00022475"/>
    </source>
</evidence>
<feature type="transmembrane region" description="Helical" evidence="8">
    <location>
        <begin position="82"/>
        <end position="103"/>
    </location>
</feature>
<proteinExistence type="inferred from homology"/>
<feature type="transmembrane region" description="Helical" evidence="8">
    <location>
        <begin position="330"/>
        <end position="351"/>
    </location>
</feature>
<evidence type="ECO:0000256" key="7">
    <source>
        <dbReference type="ARBA" id="ARBA00023136"/>
    </source>
</evidence>
<keyword evidence="3" id="KW-0813">Transport</keyword>
<gene>
    <name evidence="10" type="ORF">EG850_07225</name>
</gene>
<feature type="transmembrane region" description="Helical" evidence="8">
    <location>
        <begin position="57"/>
        <end position="76"/>
    </location>
</feature>
<evidence type="ECO:0000313" key="10">
    <source>
        <dbReference type="EMBL" id="RRJ86871.1"/>
    </source>
</evidence>
<reference evidence="10 11" key="1">
    <citation type="submission" date="2018-11" db="EMBL/GenBank/DDBJ databases">
        <title>YIM 102482-1 draft genome.</title>
        <authorList>
            <person name="Li G."/>
            <person name="Jiang Y."/>
        </authorList>
    </citation>
    <scope>NUCLEOTIDE SEQUENCE [LARGE SCALE GENOMIC DNA]</scope>
    <source>
        <strain evidence="10 11">YIM 102482-1</strain>
    </source>
</reference>
<evidence type="ECO:0000313" key="11">
    <source>
        <dbReference type="Proteomes" id="UP000274391"/>
    </source>
</evidence>
<name>A0A3P3VVQ1_9MICO</name>
<feature type="transmembrane region" description="Helical" evidence="8">
    <location>
        <begin position="357"/>
        <end position="375"/>
    </location>
</feature>
<dbReference type="PROSITE" id="PS50850">
    <property type="entry name" value="MFS"/>
    <property type="match status" value="1"/>
</dbReference>
<evidence type="ECO:0000259" key="9">
    <source>
        <dbReference type="PROSITE" id="PS50850"/>
    </source>
</evidence>
<feature type="transmembrane region" description="Helical" evidence="8">
    <location>
        <begin position="28"/>
        <end position="45"/>
    </location>
</feature>
<dbReference type="PANTHER" id="PTHR23502:SF132">
    <property type="entry name" value="POLYAMINE TRANSPORTER 2-RELATED"/>
    <property type="match status" value="1"/>
</dbReference>
<dbReference type="SUPFAM" id="SSF103473">
    <property type="entry name" value="MFS general substrate transporter"/>
    <property type="match status" value="1"/>
</dbReference>
<dbReference type="InterPro" id="IPR020846">
    <property type="entry name" value="MFS_dom"/>
</dbReference>